<organism evidence="1 2">
    <name type="scientific">Phytophthora sojae (strain P6497)</name>
    <name type="common">Soybean stem and root rot agent</name>
    <name type="synonym">Phytophthora megasperma f. sp. glycines</name>
    <dbReference type="NCBI Taxonomy" id="1094619"/>
    <lineage>
        <taxon>Eukaryota</taxon>
        <taxon>Sar</taxon>
        <taxon>Stramenopiles</taxon>
        <taxon>Oomycota</taxon>
        <taxon>Peronosporomycetes</taxon>
        <taxon>Peronosporales</taxon>
        <taxon>Peronosporaceae</taxon>
        <taxon>Phytophthora</taxon>
    </lineage>
</organism>
<keyword evidence="2" id="KW-1185">Reference proteome</keyword>
<dbReference type="AlphaFoldDB" id="G4YY83"/>
<sequence length="211" mass="22548">WEAPTEFQSRNVSWWKAVEVVLAPHTAEAQTVTVSANATVVDSVSPRAVVVKMWHVVRCIPGSRSLVSSAVMLQPLVVESREDEPAPLSLRALNVLMESLDQSAVWPEYWSVDVEVHGRDLGVSVSGLALDGNSSEVEERGGRVERVSGDAGLERFVGGPVASFAGGFRGSIVLVFGDMRTAALKAEIVTGLHGIVTLSLFRDGYIGHSPG</sequence>
<dbReference type="InParanoid" id="G4YY83"/>
<dbReference type="EMBL" id="JH159152">
    <property type="protein sequence ID" value="EGZ23234.1"/>
    <property type="molecule type" value="Genomic_DNA"/>
</dbReference>
<dbReference type="RefSeq" id="XP_009518522.1">
    <property type="nucleotide sequence ID" value="XM_009520227.1"/>
</dbReference>
<proteinExistence type="predicted"/>
<accession>G4YY83</accession>
<evidence type="ECO:0000313" key="2">
    <source>
        <dbReference type="Proteomes" id="UP000002640"/>
    </source>
</evidence>
<evidence type="ECO:0000313" key="1">
    <source>
        <dbReference type="EMBL" id="EGZ23234.1"/>
    </source>
</evidence>
<dbReference type="OMA" id="WHVVRCI"/>
<name>G4YY83_PHYSP</name>
<dbReference type="Proteomes" id="UP000002640">
    <property type="component" value="Unassembled WGS sequence"/>
</dbReference>
<feature type="non-terminal residue" evidence="1">
    <location>
        <position position="1"/>
    </location>
</feature>
<dbReference type="GeneID" id="20655130"/>
<reference evidence="1 2" key="1">
    <citation type="journal article" date="2006" name="Science">
        <title>Phytophthora genome sequences uncover evolutionary origins and mechanisms of pathogenesis.</title>
        <authorList>
            <person name="Tyler B.M."/>
            <person name="Tripathy S."/>
            <person name="Zhang X."/>
            <person name="Dehal P."/>
            <person name="Jiang R.H."/>
            <person name="Aerts A."/>
            <person name="Arredondo F.D."/>
            <person name="Baxter L."/>
            <person name="Bensasson D."/>
            <person name="Beynon J.L."/>
            <person name="Chapman J."/>
            <person name="Damasceno C.M."/>
            <person name="Dorrance A.E."/>
            <person name="Dou D."/>
            <person name="Dickerman A.W."/>
            <person name="Dubchak I.L."/>
            <person name="Garbelotto M."/>
            <person name="Gijzen M."/>
            <person name="Gordon S.G."/>
            <person name="Govers F."/>
            <person name="Grunwald N.J."/>
            <person name="Huang W."/>
            <person name="Ivors K.L."/>
            <person name="Jones R.W."/>
            <person name="Kamoun S."/>
            <person name="Krampis K."/>
            <person name="Lamour K.H."/>
            <person name="Lee M.K."/>
            <person name="McDonald W.H."/>
            <person name="Medina M."/>
            <person name="Meijer H.J."/>
            <person name="Nordberg E.K."/>
            <person name="Maclean D.J."/>
            <person name="Ospina-Giraldo M.D."/>
            <person name="Morris P.F."/>
            <person name="Phuntumart V."/>
            <person name="Putnam N.H."/>
            <person name="Rash S."/>
            <person name="Rose J.K."/>
            <person name="Sakihama Y."/>
            <person name="Salamov A.A."/>
            <person name="Savidor A."/>
            <person name="Scheuring C.F."/>
            <person name="Smith B.M."/>
            <person name="Sobral B.W."/>
            <person name="Terry A."/>
            <person name="Torto-Alalibo T.A."/>
            <person name="Win J."/>
            <person name="Xu Z."/>
            <person name="Zhang H."/>
            <person name="Grigoriev I.V."/>
            <person name="Rokhsar D.S."/>
            <person name="Boore J.L."/>
        </authorList>
    </citation>
    <scope>NUCLEOTIDE SEQUENCE [LARGE SCALE GENOMIC DNA]</scope>
    <source>
        <strain evidence="1 2">P6497</strain>
    </source>
</reference>
<gene>
    <name evidence="1" type="ORF">PHYSODRAFT_479406</name>
</gene>
<dbReference type="KEGG" id="psoj:PHYSODRAFT_479406"/>
<protein>
    <submittedName>
        <fullName evidence="1">Uncharacterized protein</fullName>
    </submittedName>
</protein>